<keyword evidence="2" id="KW-0808">Transferase</keyword>
<feature type="domain" description="Carbohydrate kinase PfkB" evidence="4">
    <location>
        <begin position="5"/>
        <end position="308"/>
    </location>
</feature>
<evidence type="ECO:0000259" key="4">
    <source>
        <dbReference type="Pfam" id="PF00294"/>
    </source>
</evidence>
<evidence type="ECO:0000256" key="2">
    <source>
        <dbReference type="ARBA" id="ARBA00022679"/>
    </source>
</evidence>
<organism evidence="5 6">
    <name type="scientific">Alteracholeplasma palmae (strain ATCC 49389 / J233)</name>
    <name type="common">Acholeplasma palmae</name>
    <dbReference type="NCBI Taxonomy" id="1318466"/>
    <lineage>
        <taxon>Bacteria</taxon>
        <taxon>Bacillati</taxon>
        <taxon>Mycoplasmatota</taxon>
        <taxon>Mollicutes</taxon>
        <taxon>Acholeplasmatales</taxon>
        <taxon>Acholeplasmataceae</taxon>
        <taxon>Acholeplasma</taxon>
    </lineage>
</organism>
<sequence length="340" mass="38444">MSKKNRIITFGEIMLRLTPPEYNTIEGARSFLANYGGGEANVAVSLSKFGHNAYFLSRLPENQLGDGAIKHLRGYGVNTEYVDRGGTNIGIYFLEPGFGGRPSKVLYNRKYSAITSIYAEKFDFDEIFSKAKWFHFSGINLALGENVRKVLFEMLEATKKYNVYVSFDCNFRSKLWNDTEEAAPIYQQIAPYVDLFFASPYDAEKLFGVTRNTDLPETEQEEQLLQDLLKKYQGDKVFGTKREIFSATDNALSAYCYQANKAYYAAPIRFNIYDRIGGGDAFAAGVIHGLLNNKKEDLFYALNFGLSASVLKHTIWGDALNLEESDILNFMNNKDGKVIR</sequence>
<accession>U4KPL5</accession>
<evidence type="ECO:0000313" key="5">
    <source>
        <dbReference type="EMBL" id="CCV64200.1"/>
    </source>
</evidence>
<reference evidence="5 6" key="1">
    <citation type="journal article" date="2013" name="J. Mol. Microbiol. Biotechnol.">
        <title>Analysis of the Complete Genomes of Acholeplasma brassicae , A. palmae and A. laidlawii and Their Comparison to the Obligate Parasites from ' Candidatus Phytoplasma'.</title>
        <authorList>
            <person name="Kube M."/>
            <person name="Siewert C."/>
            <person name="Migdoll A.M."/>
            <person name="Duduk B."/>
            <person name="Holz S."/>
            <person name="Rabus R."/>
            <person name="Seemuller E."/>
            <person name="Mitrovic J."/>
            <person name="Muller I."/>
            <person name="Buttner C."/>
            <person name="Reinhardt R."/>
        </authorList>
    </citation>
    <scope>NUCLEOTIDE SEQUENCE [LARGE SCALE GENOMIC DNA]</scope>
    <source>
        <strain evidence="5 6">J233</strain>
    </source>
</reference>
<dbReference type="KEGG" id="apal:BN85406230"/>
<dbReference type="HOGENOM" id="CLU_027634_0_1_14"/>
<dbReference type="Gene3D" id="3.40.1190.20">
    <property type="match status" value="1"/>
</dbReference>
<evidence type="ECO:0000313" key="6">
    <source>
        <dbReference type="Proteomes" id="UP000032740"/>
    </source>
</evidence>
<dbReference type="CDD" id="cd01166">
    <property type="entry name" value="KdgK"/>
    <property type="match status" value="1"/>
</dbReference>
<dbReference type="Proteomes" id="UP000032740">
    <property type="component" value="Chromosome"/>
</dbReference>
<proteinExistence type="inferred from homology"/>
<keyword evidence="6" id="KW-1185">Reference proteome</keyword>
<dbReference type="InterPro" id="IPR029056">
    <property type="entry name" value="Ribokinase-like"/>
</dbReference>
<dbReference type="InterPro" id="IPR052700">
    <property type="entry name" value="Carb_kinase_PfkB-like"/>
</dbReference>
<gene>
    <name evidence="5" type="primary">kdgK</name>
    <name evidence="5" type="ORF">BN85406230</name>
</gene>
<keyword evidence="3 5" id="KW-0418">Kinase</keyword>
<dbReference type="OrthoDB" id="9813569at2"/>
<dbReference type="PANTHER" id="PTHR43320:SF2">
    <property type="entry name" value="2-DEHYDRO-3-DEOXYGLUCONOKINASE_2-DEHYDRO-3-DEOXYGALACTONOKINASE"/>
    <property type="match status" value="1"/>
</dbReference>
<dbReference type="STRING" id="1318466.BN85406230"/>
<evidence type="ECO:0000256" key="3">
    <source>
        <dbReference type="ARBA" id="ARBA00022777"/>
    </source>
</evidence>
<comment type="similarity">
    <text evidence="1">Belongs to the carbohydrate kinase PfkB family.</text>
</comment>
<protein>
    <submittedName>
        <fullName evidence="5">Putative 2-dehydro-3-deoxygluconokinase</fullName>
    </submittedName>
</protein>
<dbReference type="AlphaFoldDB" id="U4KPL5"/>
<dbReference type="PANTHER" id="PTHR43320">
    <property type="entry name" value="SUGAR KINASE"/>
    <property type="match status" value="1"/>
</dbReference>
<evidence type="ECO:0000256" key="1">
    <source>
        <dbReference type="ARBA" id="ARBA00010688"/>
    </source>
</evidence>
<dbReference type="RefSeq" id="WP_026658112.1">
    <property type="nucleotide sequence ID" value="NC_022538.1"/>
</dbReference>
<name>U4KPL5_ALTPJ</name>
<dbReference type="SUPFAM" id="SSF53613">
    <property type="entry name" value="Ribokinase-like"/>
    <property type="match status" value="1"/>
</dbReference>
<dbReference type="EMBL" id="FO681347">
    <property type="protein sequence ID" value="CCV64200.1"/>
    <property type="molecule type" value="Genomic_DNA"/>
</dbReference>
<dbReference type="Pfam" id="PF00294">
    <property type="entry name" value="PfkB"/>
    <property type="match status" value="1"/>
</dbReference>
<dbReference type="InterPro" id="IPR011611">
    <property type="entry name" value="PfkB_dom"/>
</dbReference>
<dbReference type="GO" id="GO:0016301">
    <property type="term" value="F:kinase activity"/>
    <property type="evidence" value="ECO:0007669"/>
    <property type="project" value="UniProtKB-KW"/>
</dbReference>